<dbReference type="EMBL" id="NIRI02000010">
    <property type="protein sequence ID" value="KAG5453879.1"/>
    <property type="molecule type" value="Genomic_DNA"/>
</dbReference>
<name>A0A3R7K1A7_CLOSI</name>
<comment type="caution">
    <text evidence="1">The sequence shown here is derived from an EMBL/GenBank/DDBJ whole genome shotgun (WGS) entry which is preliminary data.</text>
</comment>
<accession>A0A3R7K1A7</accession>
<gene>
    <name evidence="1" type="ORF">CSKR_108595</name>
</gene>
<reference evidence="1 2" key="2">
    <citation type="journal article" date="2021" name="Genomics">
        <title>High-quality reference genome for Clonorchis sinensis.</title>
        <authorList>
            <person name="Young N.D."/>
            <person name="Stroehlein A.J."/>
            <person name="Kinkar L."/>
            <person name="Wang T."/>
            <person name="Sohn W.M."/>
            <person name="Chang B.C.H."/>
            <person name="Kaur P."/>
            <person name="Weisz D."/>
            <person name="Dudchenko O."/>
            <person name="Aiden E.L."/>
            <person name="Korhonen P.K."/>
            <person name="Gasser R.B."/>
        </authorList>
    </citation>
    <scope>NUCLEOTIDE SEQUENCE [LARGE SCALE GENOMIC DNA]</scope>
    <source>
        <strain evidence="1">Cs-k2</strain>
    </source>
</reference>
<organism evidence="1 2">
    <name type="scientific">Clonorchis sinensis</name>
    <name type="common">Chinese liver fluke</name>
    <dbReference type="NCBI Taxonomy" id="79923"/>
    <lineage>
        <taxon>Eukaryota</taxon>
        <taxon>Metazoa</taxon>
        <taxon>Spiralia</taxon>
        <taxon>Lophotrochozoa</taxon>
        <taxon>Platyhelminthes</taxon>
        <taxon>Trematoda</taxon>
        <taxon>Digenea</taxon>
        <taxon>Opisthorchiida</taxon>
        <taxon>Opisthorchiata</taxon>
        <taxon>Opisthorchiidae</taxon>
        <taxon>Clonorchis</taxon>
    </lineage>
</organism>
<sequence length="173" mass="20238">MKNFKLDDWRTQRFKTILAESNRLLRAKPCAAVSFRRRGPQVSFNLMFYLNPNCTDCDECTHLQINLVFTEDSSKSLVYDVLQLNVLHKDCSFLQKVFDNTGVVSWDQVKRNPQIFANPKFCLNLHKVLKYTLLETHLVFNLRLTESRGLRLPVEPQEGRNRSWAVKEFSANL</sequence>
<evidence type="ECO:0000313" key="2">
    <source>
        <dbReference type="Proteomes" id="UP000286415"/>
    </source>
</evidence>
<reference evidence="1 2" key="1">
    <citation type="journal article" date="2018" name="Biotechnol. Adv.">
        <title>Improved genomic resources and new bioinformatic workflow for the carcinogenic parasite Clonorchis sinensis: Biotechnological implications.</title>
        <authorList>
            <person name="Wang D."/>
            <person name="Korhonen P.K."/>
            <person name="Gasser R.B."/>
            <person name="Young N.D."/>
        </authorList>
    </citation>
    <scope>NUCLEOTIDE SEQUENCE [LARGE SCALE GENOMIC DNA]</scope>
    <source>
        <strain evidence="1">Cs-k2</strain>
    </source>
</reference>
<evidence type="ECO:0000313" key="1">
    <source>
        <dbReference type="EMBL" id="KAG5453879.1"/>
    </source>
</evidence>
<proteinExistence type="predicted"/>
<dbReference type="Proteomes" id="UP000286415">
    <property type="component" value="Unassembled WGS sequence"/>
</dbReference>
<dbReference type="InParanoid" id="A0A3R7K1A7"/>
<protein>
    <submittedName>
        <fullName evidence="1">Uncharacterized protein</fullName>
    </submittedName>
</protein>
<keyword evidence="2" id="KW-1185">Reference proteome</keyword>
<dbReference type="AlphaFoldDB" id="A0A3R7K1A7"/>